<reference evidence="1" key="1">
    <citation type="submission" date="2020-03" db="EMBL/GenBank/DDBJ databases">
        <title>The deep terrestrial virosphere.</title>
        <authorList>
            <person name="Holmfeldt K."/>
            <person name="Nilsson E."/>
            <person name="Simone D."/>
            <person name="Lopez-Fernandez M."/>
            <person name="Wu X."/>
            <person name="de Brujin I."/>
            <person name="Lundin D."/>
            <person name="Andersson A."/>
            <person name="Bertilsson S."/>
            <person name="Dopson M."/>
        </authorList>
    </citation>
    <scope>NUCLEOTIDE SEQUENCE</scope>
    <source>
        <strain evidence="1">MM415B02360</strain>
    </source>
</reference>
<sequence>MGDAPVLIHARADGVTGLGHAARCAHLANALARRGVSVVALALSEADDTASRHWSRVLDPAVTTLRAARGELEEVLDRVRPVGVVLDLMDCDPVLSTAVHQCGAGLVTVVGNGWSVTQQVVDLSDALLYQSCINVPGHRSGVNWLMLDHKYSWKRYRTREKSLDAVVAFGGGVDSAYTMEVCARVAAAGMTVVGIAGEHQLDPGWPTSFGAYAVLRDSHSLLGAMSKARLFVGSLGMMAYEAAAVGAIPILTGRSQEHVHTADELARRGAGVSLGLTGEVEPRFLAEAASLFLGSDAQAAMRQRGQRLIDGKGVWRVERWLRKIWNL</sequence>
<dbReference type="AlphaFoldDB" id="A0A6M3LBR9"/>
<organism evidence="1">
    <name type="scientific">viral metagenome</name>
    <dbReference type="NCBI Taxonomy" id="1070528"/>
    <lineage>
        <taxon>unclassified sequences</taxon>
        <taxon>metagenomes</taxon>
        <taxon>organismal metagenomes</taxon>
    </lineage>
</organism>
<evidence type="ECO:0000313" key="1">
    <source>
        <dbReference type="EMBL" id="QJA90528.1"/>
    </source>
</evidence>
<protein>
    <recommendedName>
        <fullName evidence="2">Glycosyltransferase</fullName>
    </recommendedName>
</protein>
<name>A0A6M3LBR9_9ZZZZ</name>
<gene>
    <name evidence="1" type="ORF">MM415B02360_0013</name>
</gene>
<accession>A0A6M3LBR9</accession>
<evidence type="ECO:0008006" key="2">
    <source>
        <dbReference type="Google" id="ProtNLM"/>
    </source>
</evidence>
<dbReference type="SUPFAM" id="SSF53756">
    <property type="entry name" value="UDP-Glycosyltransferase/glycogen phosphorylase"/>
    <property type="match status" value="1"/>
</dbReference>
<proteinExistence type="predicted"/>
<dbReference type="EMBL" id="MT142919">
    <property type="protein sequence ID" value="QJA90528.1"/>
    <property type="molecule type" value="Genomic_DNA"/>
</dbReference>